<dbReference type="AlphaFoldDB" id="A0A0G4EWR3"/>
<accession>A0A0G4EWR3</accession>
<proteinExistence type="predicted"/>
<dbReference type="VEuPathDB" id="CryptoDB:Vbra_13741"/>
<protein>
    <submittedName>
        <fullName evidence="2">Uncharacterized protein</fullName>
    </submittedName>
</protein>
<feature type="compositionally biased region" description="Low complexity" evidence="1">
    <location>
        <begin position="530"/>
        <end position="541"/>
    </location>
</feature>
<dbReference type="PANTHER" id="PTHR24216">
    <property type="entry name" value="PAXILLIN-RELATED"/>
    <property type="match status" value="1"/>
</dbReference>
<feature type="compositionally biased region" description="Basic residues" evidence="1">
    <location>
        <begin position="241"/>
        <end position="250"/>
    </location>
</feature>
<feature type="compositionally biased region" description="Pro residues" evidence="1">
    <location>
        <begin position="22"/>
        <end position="39"/>
    </location>
</feature>
<feature type="region of interest" description="Disordered" evidence="1">
    <location>
        <begin position="235"/>
        <end position="256"/>
    </location>
</feature>
<feature type="compositionally biased region" description="Basic residues" evidence="1">
    <location>
        <begin position="847"/>
        <end position="859"/>
    </location>
</feature>
<feature type="compositionally biased region" description="Low complexity" evidence="1">
    <location>
        <begin position="715"/>
        <end position="727"/>
    </location>
</feature>
<dbReference type="InParanoid" id="A0A0G4EWR3"/>
<dbReference type="EMBL" id="CDMY01000333">
    <property type="protein sequence ID" value="CEM02704.1"/>
    <property type="molecule type" value="Genomic_DNA"/>
</dbReference>
<feature type="region of interest" description="Disordered" evidence="1">
    <location>
        <begin position="1"/>
        <end position="66"/>
    </location>
</feature>
<evidence type="ECO:0000313" key="3">
    <source>
        <dbReference type="Proteomes" id="UP000041254"/>
    </source>
</evidence>
<evidence type="ECO:0000313" key="2">
    <source>
        <dbReference type="EMBL" id="CEM02704.1"/>
    </source>
</evidence>
<feature type="region of interest" description="Disordered" evidence="1">
    <location>
        <begin position="812"/>
        <end position="904"/>
    </location>
</feature>
<feature type="region of interest" description="Disordered" evidence="1">
    <location>
        <begin position="162"/>
        <end position="209"/>
    </location>
</feature>
<feature type="compositionally biased region" description="Pro residues" evidence="1">
    <location>
        <begin position="193"/>
        <end position="204"/>
    </location>
</feature>
<feature type="compositionally biased region" description="Pro residues" evidence="1">
    <location>
        <begin position="495"/>
        <end position="517"/>
    </location>
</feature>
<sequence length="945" mass="100221">MMPGGHDIGSSLSGHDRTAPFLNPPLPPPPSLPPPPPPSQAHNAPQWGGHSLSLPPVIPPPGASPVAGGAGGLASFGGVGQMKTVRERKLLIRDRLIHLLRSRDNRSLSFRSVGNDEKIKTWCKKLKLLYVIQSFPECFEVTKEESNCYFVRLKPDSIGGGPGGAGGAGGVSDVMTPLNTSASAATPIGGSSPRPPPPPPPLPLHPSAAGDLTSRSAAYMAASHSHTYHASLTPTPNSGRFAHHHHHHQHQQYGHGNGSLTTPAAGCYSSATLMGVGMGVGGYSSPHHVLMGLSAAVGDIPQWRTFRSLKKFIKWGSHVSNRDSVSVDNPVKVAGLVGIGREYEKDRIFDSYTAALTYLRKRRGLLTRLRRDIRAGLDLSHVLRTAALLSQVDSSDRLDLTQRHQHHHGAVPGAISTPSGVGGVMHGGVCGGVDGDEEVPEWLDWTGDDMDEEWRTPLRIDVDRNEIPPGLELVLQAIEHEFTADSDEDDSHIPVPVPIPPPPPTPPPPSQPPPPHQHYPHPIAVERHSSATTISSVASSTPPLLHDHKPPLQLPKLGGHPYPHTHTPMPTPKTPHTPFTPGTAAGCPSWLDSLWGGVGDRLDTLTEAGDWAADIHMDDSASCEPIPRGCQTATHATYVAHAYSHPPPPATPTPSKQPAYTPRALPPFVAEESIWTPGNSSLRHAARTPLSSPPPPGFEDAVPEETGSIDSEATSGSRGSRGMSMSMMGGGPAAADPLGMAREQLERERKRETEGTVGMDVLRLPIADRHLVSGGGGAAGGGAGVVVDLNGTMEAHRAAVTNSPDIMTMTSHTETETASDHGSGVGSEGNKASRRDHCRHPSIPSHTHTHSQHKKHLRVRFKEPESSHNYEPPSCSTSSTGALSDDPPLSPPMMDLEDSASSDDGVGVCGHGHGHGSHVTMRHGGLVPFKRLLLDEMPTEAGCRR</sequence>
<dbReference type="Proteomes" id="UP000041254">
    <property type="component" value="Unassembled WGS sequence"/>
</dbReference>
<evidence type="ECO:0000256" key="1">
    <source>
        <dbReference type="SAM" id="MobiDB-lite"/>
    </source>
</evidence>
<feature type="region of interest" description="Disordered" evidence="1">
    <location>
        <begin position="679"/>
        <end position="731"/>
    </location>
</feature>
<reference evidence="2 3" key="1">
    <citation type="submission" date="2014-11" db="EMBL/GenBank/DDBJ databases">
        <authorList>
            <person name="Zhu J."/>
            <person name="Qi W."/>
            <person name="Song R."/>
        </authorList>
    </citation>
    <scope>NUCLEOTIDE SEQUENCE [LARGE SCALE GENOMIC DNA]</scope>
</reference>
<keyword evidence="3" id="KW-1185">Reference proteome</keyword>
<organism evidence="2 3">
    <name type="scientific">Vitrella brassicaformis (strain CCMP3155)</name>
    <dbReference type="NCBI Taxonomy" id="1169540"/>
    <lineage>
        <taxon>Eukaryota</taxon>
        <taxon>Sar</taxon>
        <taxon>Alveolata</taxon>
        <taxon>Colpodellida</taxon>
        <taxon>Vitrellaceae</taxon>
        <taxon>Vitrella</taxon>
    </lineage>
</organism>
<feature type="region of interest" description="Disordered" evidence="1">
    <location>
        <begin position="484"/>
        <end position="566"/>
    </location>
</feature>
<gene>
    <name evidence="2" type="ORF">Vbra_13741</name>
</gene>
<name>A0A0G4EWR3_VITBC</name>
<dbReference type="PANTHER" id="PTHR24216:SF65">
    <property type="entry name" value="PAXILLIN-LIKE PROTEIN 1"/>
    <property type="match status" value="1"/>
</dbReference>